<evidence type="ECO:0000313" key="4">
    <source>
        <dbReference type="EMBL" id="KAI3924242.1"/>
    </source>
</evidence>
<dbReference type="Proteomes" id="UP001202328">
    <property type="component" value="Unassembled WGS sequence"/>
</dbReference>
<proteinExistence type="predicted"/>
<keyword evidence="2" id="KW-0341">Growth regulation</keyword>
<reference evidence="4" key="1">
    <citation type="submission" date="2022-04" db="EMBL/GenBank/DDBJ databases">
        <title>A functionally conserved STORR gene fusion in Papaver species that diverged 16.8 million years ago.</title>
        <authorList>
            <person name="Catania T."/>
        </authorList>
    </citation>
    <scope>NUCLEOTIDE SEQUENCE</scope>
    <source>
        <strain evidence="4">S-188037</strain>
    </source>
</reference>
<gene>
    <name evidence="4" type="ORF">MKW98_032443</name>
</gene>
<accession>A0AAD4SUF8</accession>
<evidence type="ECO:0000256" key="3">
    <source>
        <dbReference type="SAM" id="MobiDB-lite"/>
    </source>
</evidence>
<dbReference type="InterPro" id="IPR007930">
    <property type="entry name" value="DUF724"/>
</dbReference>
<dbReference type="AlphaFoldDB" id="A0AAD4SUF8"/>
<dbReference type="EMBL" id="JAJJMB010008334">
    <property type="protein sequence ID" value="KAI3924242.1"/>
    <property type="molecule type" value="Genomic_DNA"/>
</dbReference>
<feature type="compositionally biased region" description="Pro residues" evidence="3">
    <location>
        <begin position="25"/>
        <end position="38"/>
    </location>
</feature>
<comment type="caution">
    <text evidence="4">The sequence shown here is derived from an EMBL/GenBank/DDBJ whole genome shotgun (WGS) entry which is preliminary data.</text>
</comment>
<keyword evidence="1" id="KW-0813">Transport</keyword>
<evidence type="ECO:0000256" key="2">
    <source>
        <dbReference type="ARBA" id="ARBA00022604"/>
    </source>
</evidence>
<evidence type="ECO:0000256" key="1">
    <source>
        <dbReference type="ARBA" id="ARBA00022448"/>
    </source>
</evidence>
<feature type="region of interest" description="Disordered" evidence="3">
    <location>
        <begin position="153"/>
        <end position="181"/>
    </location>
</feature>
<protein>
    <submittedName>
        <fullName evidence="4">Uncharacterized protein</fullName>
    </submittedName>
</protein>
<keyword evidence="5" id="KW-1185">Reference proteome</keyword>
<feature type="non-terminal residue" evidence="4">
    <location>
        <position position="181"/>
    </location>
</feature>
<feature type="region of interest" description="Disordered" evidence="3">
    <location>
        <begin position="1"/>
        <end position="38"/>
    </location>
</feature>
<organism evidence="4 5">
    <name type="scientific">Papaver atlanticum</name>
    <dbReference type="NCBI Taxonomy" id="357466"/>
    <lineage>
        <taxon>Eukaryota</taxon>
        <taxon>Viridiplantae</taxon>
        <taxon>Streptophyta</taxon>
        <taxon>Embryophyta</taxon>
        <taxon>Tracheophyta</taxon>
        <taxon>Spermatophyta</taxon>
        <taxon>Magnoliopsida</taxon>
        <taxon>Ranunculales</taxon>
        <taxon>Papaveraceae</taxon>
        <taxon>Papaveroideae</taxon>
        <taxon>Papaver</taxon>
    </lineage>
</organism>
<sequence length="181" mass="20657">MASTKGSSTTKGRIALKVKSSTSPVVPPTPSRPPPPPGLTLKIPLVYHRSTSLSPELKLLYDQVFKALPQTPHFNPLEKLSCTENMKEGLKLGLDVFFLHLIMKLCKPVDPFTFLSEVESYTKEFKGFEEYGYDLTKVKDRFNLLKRRAEQEKPLKDEVEKLEKEEKDGEANIEHQELRLK</sequence>
<feature type="compositionally biased region" description="Polar residues" evidence="3">
    <location>
        <begin position="1"/>
        <end position="11"/>
    </location>
</feature>
<name>A0AAD4SUF8_9MAGN</name>
<dbReference type="Pfam" id="PF05266">
    <property type="entry name" value="DUF724"/>
    <property type="match status" value="1"/>
</dbReference>
<evidence type="ECO:0000313" key="5">
    <source>
        <dbReference type="Proteomes" id="UP001202328"/>
    </source>
</evidence>